<evidence type="ECO:0000313" key="3">
    <source>
        <dbReference type="EMBL" id="GAA0236929.1"/>
    </source>
</evidence>
<dbReference type="InterPro" id="IPR003346">
    <property type="entry name" value="Transposase_20"/>
</dbReference>
<dbReference type="InterPro" id="IPR047650">
    <property type="entry name" value="Transpos_IS110"/>
</dbReference>
<dbReference type="PANTHER" id="PTHR33055:SF16">
    <property type="entry name" value="TRANSPOSASE FOR INSERTION SEQUENCE ELEMENT IS1547"/>
    <property type="match status" value="1"/>
</dbReference>
<evidence type="ECO:0000256" key="1">
    <source>
        <dbReference type="SAM" id="Coils"/>
    </source>
</evidence>
<gene>
    <name evidence="3" type="ORF">GCM10009539_22780</name>
</gene>
<reference evidence="3 4" key="1">
    <citation type="journal article" date="2019" name="Int. J. Syst. Evol. Microbiol.">
        <title>The Global Catalogue of Microorganisms (GCM) 10K type strain sequencing project: providing services to taxonomists for standard genome sequencing and annotation.</title>
        <authorList>
            <consortium name="The Broad Institute Genomics Platform"/>
            <consortium name="The Broad Institute Genome Sequencing Center for Infectious Disease"/>
            <person name="Wu L."/>
            <person name="Ma J."/>
        </authorList>
    </citation>
    <scope>NUCLEOTIDE SEQUENCE [LARGE SCALE GENOMIC DNA]</scope>
    <source>
        <strain evidence="3 4">JCM 10425</strain>
    </source>
</reference>
<dbReference type="Proteomes" id="UP001500967">
    <property type="component" value="Unassembled WGS sequence"/>
</dbReference>
<protein>
    <recommendedName>
        <fullName evidence="2">Transposase IS116/IS110/IS902 C-terminal domain-containing protein</fullName>
    </recommendedName>
</protein>
<sequence>MLTAADQLRERLRDRSIAKLVAACQALRPRSTDYLETRTRIQSLQRLARRIRALNEDIRVIETDLQNLTSSHVPDLIAEPCVGPVTAAQVWVSWSHPGRIRSEAAFAALAGASPLEASSGQRTRHRLNRGGDRHLNRALHHITLTRLAIDPATRDYVNRRIAQGKTPREARRCLKRYLARRLWRVLEHQRPPSPTP</sequence>
<organism evidence="3 4">
    <name type="scientific">Cryptosporangium japonicum</name>
    <dbReference type="NCBI Taxonomy" id="80872"/>
    <lineage>
        <taxon>Bacteria</taxon>
        <taxon>Bacillati</taxon>
        <taxon>Actinomycetota</taxon>
        <taxon>Actinomycetes</taxon>
        <taxon>Cryptosporangiales</taxon>
        <taxon>Cryptosporangiaceae</taxon>
        <taxon>Cryptosporangium</taxon>
    </lineage>
</organism>
<feature type="coiled-coil region" evidence="1">
    <location>
        <begin position="44"/>
        <end position="71"/>
    </location>
</feature>
<dbReference type="Pfam" id="PF02371">
    <property type="entry name" value="Transposase_20"/>
    <property type="match status" value="1"/>
</dbReference>
<comment type="caution">
    <text evidence="3">The sequence shown here is derived from an EMBL/GenBank/DDBJ whole genome shotgun (WGS) entry which is preliminary data.</text>
</comment>
<dbReference type="PANTHER" id="PTHR33055">
    <property type="entry name" value="TRANSPOSASE FOR INSERTION SEQUENCE ELEMENT IS1111A"/>
    <property type="match status" value="1"/>
</dbReference>
<feature type="domain" description="Transposase IS116/IS110/IS902 C-terminal" evidence="2">
    <location>
        <begin position="80"/>
        <end position="157"/>
    </location>
</feature>
<proteinExistence type="predicted"/>
<keyword evidence="4" id="KW-1185">Reference proteome</keyword>
<keyword evidence="1" id="KW-0175">Coiled coil</keyword>
<accession>A0ABN0U309</accession>
<evidence type="ECO:0000259" key="2">
    <source>
        <dbReference type="Pfam" id="PF02371"/>
    </source>
</evidence>
<dbReference type="EMBL" id="BAAAGX010000009">
    <property type="protein sequence ID" value="GAA0236929.1"/>
    <property type="molecule type" value="Genomic_DNA"/>
</dbReference>
<name>A0ABN0U309_9ACTN</name>
<evidence type="ECO:0000313" key="4">
    <source>
        <dbReference type="Proteomes" id="UP001500967"/>
    </source>
</evidence>